<feature type="compositionally biased region" description="Low complexity" evidence="1">
    <location>
        <begin position="727"/>
        <end position="737"/>
    </location>
</feature>
<proteinExistence type="predicted"/>
<feature type="compositionally biased region" description="Basic residues" evidence="1">
    <location>
        <begin position="77"/>
        <end position="92"/>
    </location>
</feature>
<feature type="region of interest" description="Disordered" evidence="1">
    <location>
        <begin position="67"/>
        <end position="95"/>
    </location>
</feature>
<dbReference type="Pfam" id="PF25370">
    <property type="entry name" value="HTH_74"/>
    <property type="match status" value="1"/>
</dbReference>
<feature type="compositionally biased region" description="Low complexity" evidence="1">
    <location>
        <begin position="480"/>
        <end position="501"/>
    </location>
</feature>
<protein>
    <recommendedName>
        <fullName evidence="2">HTH three-helical bundle domain-containing protein</fullName>
    </recommendedName>
</protein>
<feature type="compositionally biased region" description="Low complexity" evidence="1">
    <location>
        <begin position="134"/>
        <end position="149"/>
    </location>
</feature>
<feature type="region of interest" description="Disordered" evidence="1">
    <location>
        <begin position="480"/>
        <end position="524"/>
    </location>
</feature>
<feature type="compositionally biased region" description="Basic residues" evidence="1">
    <location>
        <begin position="187"/>
        <end position="196"/>
    </location>
</feature>
<evidence type="ECO:0000313" key="3">
    <source>
        <dbReference type="EMBL" id="GIL75090.1"/>
    </source>
</evidence>
<comment type="caution">
    <text evidence="3">The sequence shown here is derived from an EMBL/GenBank/DDBJ whole genome shotgun (WGS) entry which is preliminary data.</text>
</comment>
<dbReference type="Proteomes" id="UP000747110">
    <property type="component" value="Unassembled WGS sequence"/>
</dbReference>
<reference evidence="3" key="1">
    <citation type="journal article" date="2021" name="Proc. Natl. Acad. Sci. U.S.A.">
        <title>Three genomes in the algal genus Volvox reveal the fate of a haploid sex-determining region after a transition to homothallism.</title>
        <authorList>
            <person name="Yamamoto K."/>
            <person name="Hamaji T."/>
            <person name="Kawai-Toyooka H."/>
            <person name="Matsuzaki R."/>
            <person name="Takahashi F."/>
            <person name="Nishimura Y."/>
            <person name="Kawachi M."/>
            <person name="Noguchi H."/>
            <person name="Minakuchi Y."/>
            <person name="Umen J.G."/>
            <person name="Toyoda A."/>
            <person name="Nozaki H."/>
        </authorList>
    </citation>
    <scope>NUCLEOTIDE SEQUENCE</scope>
    <source>
        <strain evidence="3">NIES-3786</strain>
    </source>
</reference>
<dbReference type="OrthoDB" id="515857at2759"/>
<organism evidence="3 4">
    <name type="scientific">Volvox reticuliferus</name>
    <dbReference type="NCBI Taxonomy" id="1737510"/>
    <lineage>
        <taxon>Eukaryota</taxon>
        <taxon>Viridiplantae</taxon>
        <taxon>Chlorophyta</taxon>
        <taxon>core chlorophytes</taxon>
        <taxon>Chlorophyceae</taxon>
        <taxon>CS clade</taxon>
        <taxon>Chlamydomonadales</taxon>
        <taxon>Volvocaceae</taxon>
        <taxon>Volvox</taxon>
    </lineage>
</organism>
<dbReference type="EMBL" id="BNCP01000007">
    <property type="protein sequence ID" value="GIL75090.1"/>
    <property type="molecule type" value="Genomic_DNA"/>
</dbReference>
<keyword evidence="4" id="KW-1185">Reference proteome</keyword>
<feature type="domain" description="HTH three-helical bundle" evidence="2">
    <location>
        <begin position="200"/>
        <end position="241"/>
    </location>
</feature>
<feature type="compositionally biased region" description="Low complexity" evidence="1">
    <location>
        <begin position="157"/>
        <end position="172"/>
    </location>
</feature>
<gene>
    <name evidence="3" type="ORF">Vretifemale_4941</name>
</gene>
<dbReference type="InterPro" id="IPR057523">
    <property type="entry name" value="HTH_74"/>
</dbReference>
<evidence type="ECO:0000313" key="4">
    <source>
        <dbReference type="Proteomes" id="UP000747110"/>
    </source>
</evidence>
<name>A0A8J4C5C3_9CHLO</name>
<sequence length="822" mass="85858">MVLSGGKEAVAPAAAADEQRAKWYSRASHIASFQLELNDDGGGAEAQRHEQAILETLNLQGFEADGLASPRSASARTRARVHRSNTTRRSQHPLHVQRLQETSLKCYWDGTAGGSKEPFMSGGTVAEVAMDIDAGVDDGSGADDGSGPAATGGGSGDAFSGGDAAGTAATASSRRHKSRARGTVNKVKNKPNRHPSKISNVIRNAGAILLMIGAGRTSEMYEKQLRATFGNNPDTSKALRLLEEQGKVKREGKGYRMHPFSYKLTPVGRIEYERLLAEAGPSYLFAIFMGVHLPPPSTSPTAAGAEGGGAGVKGNDDYGQEAPGEGPAAEDGVEAWASASARDAVPAIRMEVEMEGVALQRRPVPAVSSPVRTPTNLTRLHGDAAAGALSSAGLQWPAAEDSAAVPFAAMPANYYTRSAAATAALAPPPPPLQFPGVPPLVLMQQLLTAADAGGVDPAVAQAWYSMPAATGAAVAIADGNRSANSPSASAHSAQQSNQQQHLSGTTPAEAATGPGPTSGVAVGCPQTGQQQLLIWPANRHPFSQYGHSQVDSAGYPATKPVGSGRQVQPRDSYPLDSNSRCVSYPGDGACNSAAVLPVTQSHSMPLSTSQCQAEAAPKVPTATWHGSDTPTVAAQTCCTAKLVPASKHELTAPQPQPHGPAQTPLFTGAKLSPRVSALQQLPHSPQGQVPLQPSPSLPPLGQQHAQQERPQLSPPLPQHQEEEQEAAPEQQQQQQQQDSLFRYVVRLPEGAGYRAEVPSTAGIVYYSPCFATGAEAAAAADLLMSKLRPNEQLNLGIRAHEAAWLASLTVDQVQAMLWQIRC</sequence>
<evidence type="ECO:0000259" key="2">
    <source>
        <dbReference type="Pfam" id="PF25370"/>
    </source>
</evidence>
<feature type="region of interest" description="Disordered" evidence="1">
    <location>
        <begin position="298"/>
        <end position="329"/>
    </location>
</feature>
<feature type="region of interest" description="Disordered" evidence="1">
    <location>
        <begin position="134"/>
        <end position="197"/>
    </location>
</feature>
<evidence type="ECO:0000256" key="1">
    <source>
        <dbReference type="SAM" id="MobiDB-lite"/>
    </source>
</evidence>
<accession>A0A8J4C5C3</accession>
<feature type="region of interest" description="Disordered" evidence="1">
    <location>
        <begin position="680"/>
        <end position="737"/>
    </location>
</feature>
<dbReference type="AlphaFoldDB" id="A0A8J4C5C3"/>